<evidence type="ECO:0000256" key="8">
    <source>
        <dbReference type="ARBA" id="ARBA00023047"/>
    </source>
</evidence>
<evidence type="ECO:0000256" key="7">
    <source>
        <dbReference type="ARBA" id="ARBA00022729"/>
    </source>
</evidence>
<evidence type="ECO:0000313" key="20">
    <source>
        <dbReference type="Proteomes" id="UP000295684"/>
    </source>
</evidence>
<dbReference type="Pfam" id="PF22461">
    <property type="entry name" value="SLBB_2"/>
    <property type="match status" value="1"/>
</dbReference>
<evidence type="ECO:0000259" key="17">
    <source>
        <dbReference type="Pfam" id="PF22461"/>
    </source>
</evidence>
<reference evidence="19 20" key="3">
    <citation type="submission" date="2019-03" db="EMBL/GenBank/DDBJ databases">
        <title>Genomic Encyclopedia of Type Strains, Phase IV (KMG-IV): sequencing the most valuable type-strain genomes for metagenomic binning, comparative biology and taxonomic classification.</title>
        <authorList>
            <person name="Goeker M."/>
        </authorList>
    </citation>
    <scope>NUCLEOTIDE SEQUENCE [LARGE SCALE GENOMIC DNA]</scope>
    <source>
        <strain evidence="19 20">DSM 103236</strain>
    </source>
</reference>
<keyword evidence="7 15" id="KW-0732">Signal</keyword>
<dbReference type="InterPro" id="IPR003715">
    <property type="entry name" value="Poly_export_N"/>
</dbReference>
<evidence type="ECO:0000256" key="15">
    <source>
        <dbReference type="SAM" id="SignalP"/>
    </source>
</evidence>
<keyword evidence="21" id="KW-1185">Reference proteome</keyword>
<keyword evidence="4" id="KW-1134">Transmembrane beta strand</keyword>
<keyword evidence="14" id="KW-0449">Lipoprotein</keyword>
<dbReference type="Pfam" id="PF02563">
    <property type="entry name" value="Poly_export"/>
    <property type="match status" value="1"/>
</dbReference>
<dbReference type="Gene3D" id="3.10.560.10">
    <property type="entry name" value="Outer membrane lipoprotein wza domain like"/>
    <property type="match status" value="1"/>
</dbReference>
<name>A0A4R2HDS4_9SPHI</name>
<dbReference type="PANTHER" id="PTHR33619">
    <property type="entry name" value="POLYSACCHARIDE EXPORT PROTEIN GFCE-RELATED"/>
    <property type="match status" value="1"/>
</dbReference>
<dbReference type="AlphaFoldDB" id="A0A4R2HDS4"/>
<reference evidence="18" key="4">
    <citation type="submission" date="2024-05" db="EMBL/GenBank/DDBJ databases">
        <authorList>
            <person name="Sun Q."/>
            <person name="Zhou Y."/>
        </authorList>
    </citation>
    <scope>NUCLEOTIDE SEQUENCE</scope>
    <source>
        <strain evidence="18">CGMCC 1.15644</strain>
    </source>
</reference>
<dbReference type="GO" id="GO:0015159">
    <property type="term" value="F:polysaccharide transmembrane transporter activity"/>
    <property type="evidence" value="ECO:0007669"/>
    <property type="project" value="InterPro"/>
</dbReference>
<keyword evidence="8" id="KW-0625">Polysaccharide transport</keyword>
<dbReference type="EMBL" id="BMJO01000005">
    <property type="protein sequence ID" value="GGE63910.1"/>
    <property type="molecule type" value="Genomic_DNA"/>
</dbReference>
<sequence length="244" mass="27163">MKNKILLLYAITAMLLFSACNAYKNVPYFQDLDKSKQSSEDIKNFSPLTIQKSDILGITVSSLNPKAYSDSSARLSGYLVDQHGEIRLPLIGKIPAEGLTTGVLADQIQEKLRTYLREPAVTVRMLNFKVSVMGDVLKPDVYKILSERVTVTEALTMAGDLNITAKRKNILLIREVDGKREFIPIDITSAKLFTSPYYYLKNNDVLYVQPDKTKYASVDGGYRTVSLVLSALSIVAIVLSNSLR</sequence>
<proteinExistence type="inferred from homology"/>
<dbReference type="GO" id="GO:0046930">
    <property type="term" value="C:pore complex"/>
    <property type="evidence" value="ECO:0007669"/>
    <property type="project" value="UniProtKB-KW"/>
</dbReference>
<reference evidence="21" key="2">
    <citation type="journal article" date="2019" name="Int. J. Syst. Evol. Microbiol.">
        <title>The Global Catalogue of Microorganisms (GCM) 10K type strain sequencing project: providing services to taxonomists for standard genome sequencing and annotation.</title>
        <authorList>
            <consortium name="The Broad Institute Genomics Platform"/>
            <consortium name="The Broad Institute Genome Sequencing Center for Infectious Disease"/>
            <person name="Wu L."/>
            <person name="Ma J."/>
        </authorList>
    </citation>
    <scope>NUCLEOTIDE SEQUENCE [LARGE SCALE GENOMIC DNA]</scope>
    <source>
        <strain evidence="21">CGMCC 1.15644</strain>
    </source>
</reference>
<keyword evidence="11" id="KW-0472">Membrane</keyword>
<dbReference type="InterPro" id="IPR049712">
    <property type="entry name" value="Poly_export"/>
</dbReference>
<keyword evidence="10" id="KW-0626">Porin</keyword>
<evidence type="ECO:0000313" key="18">
    <source>
        <dbReference type="EMBL" id="GGE63910.1"/>
    </source>
</evidence>
<evidence type="ECO:0000256" key="4">
    <source>
        <dbReference type="ARBA" id="ARBA00022452"/>
    </source>
</evidence>
<dbReference type="Proteomes" id="UP000295684">
    <property type="component" value="Unassembled WGS sequence"/>
</dbReference>
<feature type="chain" id="PRO_5020686734" evidence="15">
    <location>
        <begin position="23"/>
        <end position="244"/>
    </location>
</feature>
<keyword evidence="12" id="KW-0564">Palmitate</keyword>
<dbReference type="OrthoDB" id="662756at2"/>
<evidence type="ECO:0000256" key="11">
    <source>
        <dbReference type="ARBA" id="ARBA00023136"/>
    </source>
</evidence>
<dbReference type="PROSITE" id="PS51257">
    <property type="entry name" value="PROKAR_LIPOPROTEIN"/>
    <property type="match status" value="1"/>
</dbReference>
<evidence type="ECO:0000259" key="16">
    <source>
        <dbReference type="Pfam" id="PF02563"/>
    </source>
</evidence>
<reference evidence="18" key="1">
    <citation type="journal article" date="2014" name="Int. J. Syst. Evol. Microbiol.">
        <title>Complete genome of a new Firmicutes species belonging to the dominant human colonic microbiota ('Ruminococcus bicirculans') reveals two chromosomes and a selective capacity to utilize plant glucans.</title>
        <authorList>
            <consortium name="NISC Comparative Sequencing Program"/>
            <person name="Wegmann U."/>
            <person name="Louis P."/>
            <person name="Goesmann A."/>
            <person name="Henrissat B."/>
            <person name="Duncan S.H."/>
            <person name="Flint H.J."/>
        </authorList>
    </citation>
    <scope>NUCLEOTIDE SEQUENCE</scope>
    <source>
        <strain evidence="18">CGMCC 1.15644</strain>
    </source>
</reference>
<keyword evidence="13" id="KW-0998">Cell outer membrane</keyword>
<evidence type="ECO:0000256" key="10">
    <source>
        <dbReference type="ARBA" id="ARBA00023114"/>
    </source>
</evidence>
<evidence type="ECO:0000256" key="9">
    <source>
        <dbReference type="ARBA" id="ARBA00023065"/>
    </source>
</evidence>
<keyword evidence="3" id="KW-0813">Transport</keyword>
<dbReference type="InterPro" id="IPR054765">
    <property type="entry name" value="SLBB_dom"/>
</dbReference>
<keyword evidence="6" id="KW-0812">Transmembrane</keyword>
<feature type="domain" description="Polysaccharide export protein N-terminal" evidence="16">
    <location>
        <begin position="47"/>
        <end position="125"/>
    </location>
</feature>
<keyword evidence="5" id="KW-0762">Sugar transport</keyword>
<dbReference type="GO" id="GO:0015288">
    <property type="term" value="F:porin activity"/>
    <property type="evidence" value="ECO:0007669"/>
    <property type="project" value="UniProtKB-KW"/>
</dbReference>
<evidence type="ECO:0000256" key="2">
    <source>
        <dbReference type="ARBA" id="ARBA00009450"/>
    </source>
</evidence>
<organism evidence="19 20">
    <name type="scientific">Pedobacter psychrotolerans</name>
    <dbReference type="NCBI Taxonomy" id="1843235"/>
    <lineage>
        <taxon>Bacteria</taxon>
        <taxon>Pseudomonadati</taxon>
        <taxon>Bacteroidota</taxon>
        <taxon>Sphingobacteriia</taxon>
        <taxon>Sphingobacteriales</taxon>
        <taxon>Sphingobacteriaceae</taxon>
        <taxon>Pedobacter</taxon>
    </lineage>
</organism>
<evidence type="ECO:0000256" key="14">
    <source>
        <dbReference type="ARBA" id="ARBA00023288"/>
    </source>
</evidence>
<comment type="subcellular location">
    <subcellularLocation>
        <location evidence="1">Cell outer membrane</location>
        <topology evidence="1">Multi-pass membrane protein</topology>
    </subcellularLocation>
</comment>
<evidence type="ECO:0000256" key="5">
    <source>
        <dbReference type="ARBA" id="ARBA00022597"/>
    </source>
</evidence>
<feature type="domain" description="SLBB" evidence="17">
    <location>
        <begin position="129"/>
        <end position="208"/>
    </location>
</feature>
<evidence type="ECO:0000256" key="6">
    <source>
        <dbReference type="ARBA" id="ARBA00022692"/>
    </source>
</evidence>
<feature type="signal peptide" evidence="15">
    <location>
        <begin position="1"/>
        <end position="22"/>
    </location>
</feature>
<evidence type="ECO:0000256" key="1">
    <source>
        <dbReference type="ARBA" id="ARBA00004571"/>
    </source>
</evidence>
<accession>A0A4R2HDS4</accession>
<dbReference type="GO" id="GO:0006811">
    <property type="term" value="P:monoatomic ion transport"/>
    <property type="evidence" value="ECO:0007669"/>
    <property type="project" value="UniProtKB-KW"/>
</dbReference>
<dbReference type="Proteomes" id="UP000622648">
    <property type="component" value="Unassembled WGS sequence"/>
</dbReference>
<evidence type="ECO:0000313" key="21">
    <source>
        <dbReference type="Proteomes" id="UP000622648"/>
    </source>
</evidence>
<dbReference type="EMBL" id="SLWO01000005">
    <property type="protein sequence ID" value="TCO23961.1"/>
    <property type="molecule type" value="Genomic_DNA"/>
</dbReference>
<evidence type="ECO:0000313" key="19">
    <source>
        <dbReference type="EMBL" id="TCO23961.1"/>
    </source>
</evidence>
<comment type="caution">
    <text evidence="19">The sequence shown here is derived from an EMBL/GenBank/DDBJ whole genome shotgun (WGS) entry which is preliminary data.</text>
</comment>
<evidence type="ECO:0000256" key="3">
    <source>
        <dbReference type="ARBA" id="ARBA00022448"/>
    </source>
</evidence>
<dbReference type="Gene3D" id="3.30.1950.10">
    <property type="entry name" value="wza like domain"/>
    <property type="match status" value="1"/>
</dbReference>
<protein>
    <submittedName>
        <fullName evidence="19">Polysaccharide export outer membrane protein</fullName>
    </submittedName>
</protein>
<evidence type="ECO:0000256" key="12">
    <source>
        <dbReference type="ARBA" id="ARBA00023139"/>
    </source>
</evidence>
<dbReference type="GO" id="GO:0009279">
    <property type="term" value="C:cell outer membrane"/>
    <property type="evidence" value="ECO:0007669"/>
    <property type="project" value="UniProtKB-SubCell"/>
</dbReference>
<dbReference type="PANTHER" id="PTHR33619:SF3">
    <property type="entry name" value="POLYSACCHARIDE EXPORT PROTEIN GFCE-RELATED"/>
    <property type="match status" value="1"/>
</dbReference>
<dbReference type="RefSeq" id="WP_132534082.1">
    <property type="nucleotide sequence ID" value="NZ_BMJO01000005.1"/>
</dbReference>
<comment type="similarity">
    <text evidence="2">Belongs to the BexD/CtrA/VexA family.</text>
</comment>
<gene>
    <name evidence="19" type="ORF">EV200_105436</name>
    <name evidence="18" type="ORF">GCM10011413_32940</name>
</gene>
<keyword evidence="9" id="KW-0406">Ion transport</keyword>
<evidence type="ECO:0000256" key="13">
    <source>
        <dbReference type="ARBA" id="ARBA00023237"/>
    </source>
</evidence>